<protein>
    <submittedName>
        <fullName evidence="1">Carboxymuconolactone decarboxylase</fullName>
    </submittedName>
</protein>
<accession>A0ABP1EH77</accession>
<organism evidence="1 2">
    <name type="scientific">Tenacibaculum platacis</name>
    <dbReference type="NCBI Taxonomy" id="3137852"/>
    <lineage>
        <taxon>Bacteria</taxon>
        <taxon>Pseudomonadati</taxon>
        <taxon>Bacteroidota</taxon>
        <taxon>Flavobacteriia</taxon>
        <taxon>Flavobacteriales</taxon>
        <taxon>Flavobacteriaceae</taxon>
        <taxon>Tenacibaculum</taxon>
    </lineage>
</organism>
<name>A0ABP1EH77_9FLAO</name>
<dbReference type="EMBL" id="CAXIXY010000003">
    <property type="protein sequence ID" value="CAL2077937.1"/>
    <property type="molecule type" value="Genomic_DNA"/>
</dbReference>
<dbReference type="PANTHER" id="PTHR35446:SF3">
    <property type="entry name" value="CMD DOMAIN-CONTAINING PROTEIN"/>
    <property type="match status" value="1"/>
</dbReference>
<dbReference type="PANTHER" id="PTHR35446">
    <property type="entry name" value="SI:CH211-175M2.5"/>
    <property type="match status" value="1"/>
</dbReference>
<keyword evidence="2" id="KW-1185">Reference proteome</keyword>
<gene>
    <name evidence="1" type="ORF">T190607A01A_10612</name>
</gene>
<comment type="caution">
    <text evidence="1">The sequence shown here is derived from an EMBL/GenBank/DDBJ whole genome shotgun (WGS) entry which is preliminary data.</text>
</comment>
<proteinExistence type="predicted"/>
<sequence>MSTLKIHTIETAPEKSKPLLEGSLKAYGMVPGLHGVLASSPETFEAYQKLHELFSNSSFTAEELTVVWQAINVEHECHYCVPAHTAIANMMKVDTTISDALRNETKLPTEKLEVLRDTALSIVRTRGNISDEELQRFYNVGYGQQQVLEIILGLAQKTISNYTNHIAQTPVDAPFKPFAWSKATV</sequence>
<dbReference type="Gene3D" id="1.20.1290.10">
    <property type="entry name" value="AhpD-like"/>
    <property type="match status" value="1"/>
</dbReference>
<dbReference type="InterPro" id="IPR029032">
    <property type="entry name" value="AhpD-like"/>
</dbReference>
<dbReference type="RefSeq" id="WP_348710238.1">
    <property type="nucleotide sequence ID" value="NZ_CAXIXY010000003.1"/>
</dbReference>
<dbReference type="SUPFAM" id="SSF69118">
    <property type="entry name" value="AhpD-like"/>
    <property type="match status" value="1"/>
</dbReference>
<dbReference type="Proteomes" id="UP001497416">
    <property type="component" value="Unassembled WGS sequence"/>
</dbReference>
<evidence type="ECO:0000313" key="2">
    <source>
        <dbReference type="Proteomes" id="UP001497416"/>
    </source>
</evidence>
<reference evidence="1 2" key="1">
    <citation type="submission" date="2024-05" db="EMBL/GenBank/DDBJ databases">
        <authorList>
            <person name="Duchaud E."/>
        </authorList>
    </citation>
    <scope>NUCLEOTIDE SEQUENCE [LARGE SCALE GENOMIC DNA]</scope>
    <source>
        <strain evidence="1">Ena-SAMPLE-TAB-13-05-2024-13:56:06:370-140302</strain>
    </source>
</reference>
<evidence type="ECO:0000313" key="1">
    <source>
        <dbReference type="EMBL" id="CAL2077937.1"/>
    </source>
</evidence>